<gene>
    <name evidence="1" type="ORF">SMTD_LOCUS20740</name>
</gene>
<evidence type="ECO:0000313" key="1">
    <source>
        <dbReference type="EMBL" id="VDP83260.1"/>
    </source>
</evidence>
<evidence type="ECO:0000313" key="2">
    <source>
        <dbReference type="Proteomes" id="UP000269396"/>
    </source>
</evidence>
<dbReference type="Proteomes" id="UP000269396">
    <property type="component" value="Unassembled WGS sequence"/>
</dbReference>
<protein>
    <submittedName>
        <fullName evidence="1">Uncharacterized protein</fullName>
    </submittedName>
</protein>
<dbReference type="EMBL" id="UZAL01045241">
    <property type="protein sequence ID" value="VDP83260.1"/>
    <property type="molecule type" value="Genomic_DNA"/>
</dbReference>
<proteinExistence type="predicted"/>
<organism evidence="1 2">
    <name type="scientific">Schistosoma mattheei</name>
    <dbReference type="NCBI Taxonomy" id="31246"/>
    <lineage>
        <taxon>Eukaryota</taxon>
        <taxon>Metazoa</taxon>
        <taxon>Spiralia</taxon>
        <taxon>Lophotrochozoa</taxon>
        <taxon>Platyhelminthes</taxon>
        <taxon>Trematoda</taxon>
        <taxon>Digenea</taxon>
        <taxon>Strigeidida</taxon>
        <taxon>Schistosomatoidea</taxon>
        <taxon>Schistosomatidae</taxon>
        <taxon>Schistosoma</taxon>
    </lineage>
</organism>
<sequence>MTRWSGLPIVMTQLSHIGWNRCSCRFYHARQVDWRTVRLKAATQGLREKLYC</sequence>
<keyword evidence="2" id="KW-1185">Reference proteome</keyword>
<accession>A0A3P8GXM7</accession>
<reference evidence="1 2" key="1">
    <citation type="submission" date="2018-11" db="EMBL/GenBank/DDBJ databases">
        <authorList>
            <consortium name="Pathogen Informatics"/>
        </authorList>
    </citation>
    <scope>NUCLEOTIDE SEQUENCE [LARGE SCALE GENOMIC DNA]</scope>
    <source>
        <strain>Denwood</strain>
        <strain evidence="2">Zambia</strain>
    </source>
</reference>
<dbReference type="AlphaFoldDB" id="A0A3P8GXM7"/>
<name>A0A3P8GXM7_9TREM</name>